<feature type="compositionally biased region" description="Low complexity" evidence="1">
    <location>
        <begin position="144"/>
        <end position="155"/>
    </location>
</feature>
<sequence length="557" mass="60676">MSIPASPNRGSSSPRKSNRLKTFLQSSFHKRNNHSHRSGASCTSSVASAASTDRMNNNSGPQRRSSWSLRKSFSSRSTEGGDEGGRRSSWSALLKSAAAAAAQSDRENREDCEKGATATSPQRNNRQRSWSILRNSTFRPADLSSSSSKSSGFPPVEEPDDEKPVPVTRRSACSSVSSTSVSTATASLSDLLSSQVPPHRGSNTWADVTNFVGSDGSVASFQAAIEEAARSDAAYMAQQQEEEEEAAAAADLDEEESSLGDASSTAATEELKDSTTTATVSETVSTASSSALTYRSIIKSSGASAYSSYSSSSGGRTRLRSNIHPAGDIKRINFFLDSNEYHESGRTMSEEEWSSCWYTPNELSQFKKTQAEAVKRLFKKKKSNNNLQKRPSFSRRLKQFKNSNGSDNASTSSSQVSGGSTTNRSMNSANTETVMSNYGDWRDILFAAYQECRKVKRGDMDTLTGKIDREQLKEMYQEYSDLVGLEVYVLFALRGSVSKQVNRILDYWDDSWQRSHVLGADGSQQVFCKTCRSLTQPAAVLVQEIAMAQAAALHEEG</sequence>
<feature type="region of interest" description="Disordered" evidence="1">
    <location>
        <begin position="232"/>
        <end position="285"/>
    </location>
</feature>
<feature type="compositionally biased region" description="Low complexity" evidence="1">
    <location>
        <begin position="88"/>
        <end position="103"/>
    </location>
</feature>
<reference evidence="2" key="1">
    <citation type="submission" date="2021-01" db="EMBL/GenBank/DDBJ databases">
        <authorList>
            <person name="Corre E."/>
            <person name="Pelletier E."/>
            <person name="Niang G."/>
            <person name="Scheremetjew M."/>
            <person name="Finn R."/>
            <person name="Kale V."/>
            <person name="Holt S."/>
            <person name="Cochrane G."/>
            <person name="Meng A."/>
            <person name="Brown T."/>
            <person name="Cohen L."/>
        </authorList>
    </citation>
    <scope>NUCLEOTIDE SEQUENCE</scope>
    <source>
        <strain evidence="2">CCMP125</strain>
    </source>
</reference>
<feature type="compositionally biased region" description="Acidic residues" evidence="1">
    <location>
        <begin position="240"/>
        <end position="258"/>
    </location>
</feature>
<dbReference type="EMBL" id="HBHT01013753">
    <property type="protein sequence ID" value="CAD9959533.1"/>
    <property type="molecule type" value="Transcribed_RNA"/>
</dbReference>
<feature type="compositionally biased region" description="Polar residues" evidence="1">
    <location>
        <begin position="117"/>
        <end position="138"/>
    </location>
</feature>
<feature type="compositionally biased region" description="Low complexity" evidence="1">
    <location>
        <begin position="63"/>
        <end position="77"/>
    </location>
</feature>
<gene>
    <name evidence="2" type="ORF">APAL1065_LOCUS9229</name>
</gene>
<feature type="region of interest" description="Disordered" evidence="1">
    <location>
        <begin position="1"/>
        <end position="179"/>
    </location>
</feature>
<feature type="compositionally biased region" description="Basic and acidic residues" evidence="1">
    <location>
        <begin position="104"/>
        <end position="114"/>
    </location>
</feature>
<evidence type="ECO:0000313" key="2">
    <source>
        <dbReference type="EMBL" id="CAD9959533.1"/>
    </source>
</evidence>
<feature type="compositionally biased region" description="Low complexity" evidence="1">
    <location>
        <begin position="402"/>
        <end position="422"/>
    </location>
</feature>
<feature type="compositionally biased region" description="Low complexity" evidence="1">
    <location>
        <begin position="165"/>
        <end position="179"/>
    </location>
</feature>
<feature type="compositionally biased region" description="Low complexity" evidence="1">
    <location>
        <begin position="274"/>
        <end position="285"/>
    </location>
</feature>
<feature type="compositionally biased region" description="Low complexity" evidence="1">
    <location>
        <begin position="38"/>
        <end position="51"/>
    </location>
</feature>
<feature type="compositionally biased region" description="Polar residues" evidence="1">
    <location>
        <begin position="53"/>
        <end position="62"/>
    </location>
</feature>
<name>A0A7S3DN05_9STRA</name>
<accession>A0A7S3DN05</accession>
<organism evidence="2">
    <name type="scientific">Entomoneis paludosa</name>
    <dbReference type="NCBI Taxonomy" id="265537"/>
    <lineage>
        <taxon>Eukaryota</taxon>
        <taxon>Sar</taxon>
        <taxon>Stramenopiles</taxon>
        <taxon>Ochrophyta</taxon>
        <taxon>Bacillariophyta</taxon>
        <taxon>Bacillariophyceae</taxon>
        <taxon>Bacillariophycidae</taxon>
        <taxon>Entomoneidaceae</taxon>
        <taxon>Entomoneis</taxon>
    </lineage>
</organism>
<proteinExistence type="predicted"/>
<protein>
    <submittedName>
        <fullName evidence="2">Uncharacterized protein</fullName>
    </submittedName>
</protein>
<feature type="region of interest" description="Disordered" evidence="1">
    <location>
        <begin position="379"/>
        <end position="431"/>
    </location>
</feature>
<evidence type="ECO:0000256" key="1">
    <source>
        <dbReference type="SAM" id="MobiDB-lite"/>
    </source>
</evidence>
<dbReference type="AlphaFoldDB" id="A0A7S3DN05"/>
<feature type="compositionally biased region" description="Basic residues" evidence="1">
    <location>
        <begin position="28"/>
        <end position="37"/>
    </location>
</feature>